<comment type="catalytic activity">
    <reaction evidence="7 10">
        <text>4-methyl-5-(2-phosphooxyethyl)-thiazole + 4-amino-2-methyl-5-(diphosphooxymethyl)pyrimidine + H(+) = thiamine phosphate + diphosphate</text>
        <dbReference type="Rhea" id="RHEA:22328"/>
        <dbReference type="ChEBI" id="CHEBI:15378"/>
        <dbReference type="ChEBI" id="CHEBI:33019"/>
        <dbReference type="ChEBI" id="CHEBI:37575"/>
        <dbReference type="ChEBI" id="CHEBI:57841"/>
        <dbReference type="ChEBI" id="CHEBI:58296"/>
        <dbReference type="EC" id="2.5.1.3"/>
    </reaction>
</comment>
<dbReference type="NCBIfam" id="TIGR00693">
    <property type="entry name" value="thiE"/>
    <property type="match status" value="1"/>
</dbReference>
<dbReference type="RefSeq" id="WP_394819940.1">
    <property type="nucleotide sequence ID" value="NZ_JAWJZY010000003.1"/>
</dbReference>
<comment type="caution">
    <text evidence="13">The sequence shown here is derived from an EMBL/GenBank/DDBJ whole genome shotgun (WGS) entry which is preliminary data.</text>
</comment>
<dbReference type="EC" id="2.5.1.3" evidence="10"/>
<dbReference type="Proteomes" id="UP001312908">
    <property type="component" value="Unassembled WGS sequence"/>
</dbReference>
<evidence type="ECO:0000313" key="14">
    <source>
        <dbReference type="Proteomes" id="UP001312908"/>
    </source>
</evidence>
<keyword evidence="4" id="KW-0479">Metal-binding</keyword>
<dbReference type="NCBIfam" id="NF000734">
    <property type="entry name" value="PRK00043.1-5"/>
    <property type="match status" value="1"/>
</dbReference>
<evidence type="ECO:0000256" key="9">
    <source>
        <dbReference type="ARBA" id="ARBA00047883"/>
    </source>
</evidence>
<dbReference type="InterPro" id="IPR022998">
    <property type="entry name" value="ThiamineP_synth_TenI"/>
</dbReference>
<evidence type="ECO:0000256" key="10">
    <source>
        <dbReference type="RuleBase" id="RU003826"/>
    </source>
</evidence>
<evidence type="ECO:0000256" key="7">
    <source>
        <dbReference type="ARBA" id="ARBA00047334"/>
    </source>
</evidence>
<comment type="catalytic activity">
    <reaction evidence="8 10">
        <text>2-(2-carboxy-4-methylthiazol-5-yl)ethyl phosphate + 4-amino-2-methyl-5-(diphosphooxymethyl)pyrimidine + 2 H(+) = thiamine phosphate + CO2 + diphosphate</text>
        <dbReference type="Rhea" id="RHEA:47848"/>
        <dbReference type="ChEBI" id="CHEBI:15378"/>
        <dbReference type="ChEBI" id="CHEBI:16526"/>
        <dbReference type="ChEBI" id="CHEBI:33019"/>
        <dbReference type="ChEBI" id="CHEBI:37575"/>
        <dbReference type="ChEBI" id="CHEBI:57841"/>
        <dbReference type="ChEBI" id="CHEBI:62890"/>
        <dbReference type="EC" id="2.5.1.3"/>
    </reaction>
</comment>
<comment type="pathway">
    <text evidence="2 11">Cofactor biosynthesis; thiamine diphosphate biosynthesis; thiamine phosphate from 4-amino-2-methyl-5-diphosphomethylpyrimidine and 4-methyl-5-(2-phosphoethyl)-thiazole: step 1/1.</text>
</comment>
<keyword evidence="5" id="KW-0460">Magnesium</keyword>
<dbReference type="SUPFAM" id="SSF51391">
    <property type="entry name" value="Thiamin phosphate synthase"/>
    <property type="match status" value="1"/>
</dbReference>
<gene>
    <name evidence="13" type="ORF">DOFOFD_08650</name>
</gene>
<evidence type="ECO:0000259" key="12">
    <source>
        <dbReference type="Pfam" id="PF02581"/>
    </source>
</evidence>
<evidence type="ECO:0000313" key="13">
    <source>
        <dbReference type="EMBL" id="MEE8659080.1"/>
    </source>
</evidence>
<evidence type="ECO:0000256" key="5">
    <source>
        <dbReference type="ARBA" id="ARBA00022842"/>
    </source>
</evidence>
<evidence type="ECO:0000256" key="2">
    <source>
        <dbReference type="ARBA" id="ARBA00005165"/>
    </source>
</evidence>
<dbReference type="PANTHER" id="PTHR20857">
    <property type="entry name" value="THIAMINE-PHOSPHATE PYROPHOSPHORYLASE"/>
    <property type="match status" value="1"/>
</dbReference>
<evidence type="ECO:0000256" key="6">
    <source>
        <dbReference type="ARBA" id="ARBA00022977"/>
    </source>
</evidence>
<accession>A0ABU7U3M8</accession>
<dbReference type="PANTHER" id="PTHR20857:SF15">
    <property type="entry name" value="THIAMINE-PHOSPHATE SYNTHASE"/>
    <property type="match status" value="1"/>
</dbReference>
<comment type="catalytic activity">
    <reaction evidence="9 10">
        <text>2-[(2R,5Z)-2-carboxy-4-methylthiazol-5(2H)-ylidene]ethyl phosphate + 4-amino-2-methyl-5-(diphosphooxymethyl)pyrimidine + 2 H(+) = thiamine phosphate + CO2 + diphosphate</text>
        <dbReference type="Rhea" id="RHEA:47844"/>
        <dbReference type="ChEBI" id="CHEBI:15378"/>
        <dbReference type="ChEBI" id="CHEBI:16526"/>
        <dbReference type="ChEBI" id="CHEBI:33019"/>
        <dbReference type="ChEBI" id="CHEBI:37575"/>
        <dbReference type="ChEBI" id="CHEBI:57841"/>
        <dbReference type="ChEBI" id="CHEBI:62899"/>
        <dbReference type="EC" id="2.5.1.3"/>
    </reaction>
</comment>
<name>A0ABU7U3M8_9PROT</name>
<comment type="similarity">
    <text evidence="10">Belongs to the thiamine-phosphate synthase family.</text>
</comment>
<evidence type="ECO:0000256" key="11">
    <source>
        <dbReference type="RuleBase" id="RU004253"/>
    </source>
</evidence>
<proteinExistence type="inferred from homology"/>
<reference evidence="13 14" key="1">
    <citation type="submission" date="2023-10" db="EMBL/GenBank/DDBJ databases">
        <title>Sorlinia euscelidii gen. nov., sp. nov., an acetic acid bacteria isolated from the gut of Euscelidius variegatus emitter.</title>
        <authorList>
            <person name="Michoud G."/>
            <person name="Marasco R."/>
            <person name="Seferji K."/>
            <person name="Gonella E."/>
            <person name="Garuglieri E."/>
            <person name="Alma A."/>
            <person name="Mapelli F."/>
            <person name="Borin S."/>
            <person name="Daffonchio D."/>
            <person name="Crotti E."/>
        </authorList>
    </citation>
    <scope>NUCLEOTIDE SEQUENCE [LARGE SCALE GENOMIC DNA]</scope>
    <source>
        <strain evidence="13 14">EV16P</strain>
    </source>
</reference>
<evidence type="ECO:0000256" key="3">
    <source>
        <dbReference type="ARBA" id="ARBA00022679"/>
    </source>
</evidence>
<dbReference type="EMBL" id="JAWJZY010000003">
    <property type="protein sequence ID" value="MEE8659080.1"/>
    <property type="molecule type" value="Genomic_DNA"/>
</dbReference>
<dbReference type="CDD" id="cd00564">
    <property type="entry name" value="TMP_TenI"/>
    <property type="match status" value="1"/>
</dbReference>
<sequence>MTPELPPFYLILDGTTHLEACLEVGLRLVQLRIKDRPLSVIREEIARAKHLCDAYGAILVINDYWQMACEIGCGWVHLGQEDLDHADLTQIRRAGVRIGLSTHNEAELTRALALTPDYIALGPIYETKLKKMTCAPQGLDKIRVWKDRISPLPLIAIGGLTPARLPGVLNAGADVACVVTDVITAPDPVARCRLWLERASEAQYVAL</sequence>
<dbReference type="InterPro" id="IPR013785">
    <property type="entry name" value="Aldolase_TIM"/>
</dbReference>
<keyword evidence="6 10" id="KW-0784">Thiamine biosynthesis</keyword>
<dbReference type="InterPro" id="IPR034291">
    <property type="entry name" value="TMP_synthase"/>
</dbReference>
<dbReference type="InterPro" id="IPR036206">
    <property type="entry name" value="ThiamineP_synth_sf"/>
</dbReference>
<protein>
    <recommendedName>
        <fullName evidence="10">Thiamine-phosphate synthase</fullName>
        <ecNumber evidence="10">2.5.1.3</ecNumber>
    </recommendedName>
    <alternativeName>
        <fullName evidence="10">Thiamine-phosphate pyrophosphorylase</fullName>
    </alternativeName>
</protein>
<feature type="domain" description="Thiamine phosphate synthase/TenI" evidence="12">
    <location>
        <begin position="16"/>
        <end position="181"/>
    </location>
</feature>
<comment type="cofactor">
    <cofactor evidence="1">
        <name>Mg(2+)</name>
        <dbReference type="ChEBI" id="CHEBI:18420"/>
    </cofactor>
</comment>
<evidence type="ECO:0000256" key="8">
    <source>
        <dbReference type="ARBA" id="ARBA00047851"/>
    </source>
</evidence>
<dbReference type="Pfam" id="PF02581">
    <property type="entry name" value="TMP-TENI"/>
    <property type="match status" value="1"/>
</dbReference>
<evidence type="ECO:0000256" key="4">
    <source>
        <dbReference type="ARBA" id="ARBA00022723"/>
    </source>
</evidence>
<organism evidence="13 14">
    <name type="scientific">Sorlinia euscelidii</name>
    <dbReference type="NCBI Taxonomy" id="3081148"/>
    <lineage>
        <taxon>Bacteria</taxon>
        <taxon>Pseudomonadati</taxon>
        <taxon>Pseudomonadota</taxon>
        <taxon>Alphaproteobacteria</taxon>
        <taxon>Acetobacterales</taxon>
        <taxon>Acetobacteraceae</taxon>
        <taxon>Sorlinia</taxon>
    </lineage>
</organism>
<evidence type="ECO:0000256" key="1">
    <source>
        <dbReference type="ARBA" id="ARBA00001946"/>
    </source>
</evidence>
<keyword evidence="3 10" id="KW-0808">Transferase</keyword>
<dbReference type="Gene3D" id="3.20.20.70">
    <property type="entry name" value="Aldolase class I"/>
    <property type="match status" value="1"/>
</dbReference>
<keyword evidence="14" id="KW-1185">Reference proteome</keyword>